<organism evidence="2 3">
    <name type="scientific">Brassica carinata</name>
    <name type="common">Ethiopian mustard</name>
    <name type="synonym">Abyssinian cabbage</name>
    <dbReference type="NCBI Taxonomy" id="52824"/>
    <lineage>
        <taxon>Eukaryota</taxon>
        <taxon>Viridiplantae</taxon>
        <taxon>Streptophyta</taxon>
        <taxon>Embryophyta</taxon>
        <taxon>Tracheophyta</taxon>
        <taxon>Spermatophyta</taxon>
        <taxon>Magnoliopsida</taxon>
        <taxon>eudicotyledons</taxon>
        <taxon>Gunneridae</taxon>
        <taxon>Pentapetalae</taxon>
        <taxon>rosids</taxon>
        <taxon>malvids</taxon>
        <taxon>Brassicales</taxon>
        <taxon>Brassicaceae</taxon>
        <taxon>Brassiceae</taxon>
        <taxon>Brassica</taxon>
    </lineage>
</organism>
<dbReference type="AlphaFoldDB" id="A0A8X7VAR3"/>
<protein>
    <submittedName>
        <fullName evidence="2">Uncharacterized protein</fullName>
    </submittedName>
</protein>
<keyword evidence="3" id="KW-1185">Reference proteome</keyword>
<dbReference type="OrthoDB" id="1109588at2759"/>
<feature type="region of interest" description="Disordered" evidence="1">
    <location>
        <begin position="48"/>
        <end position="88"/>
    </location>
</feature>
<dbReference type="EMBL" id="JAAMPC010000006">
    <property type="protein sequence ID" value="KAG2307831.1"/>
    <property type="molecule type" value="Genomic_DNA"/>
</dbReference>
<name>A0A8X7VAR3_BRACI</name>
<evidence type="ECO:0000256" key="1">
    <source>
        <dbReference type="SAM" id="MobiDB-lite"/>
    </source>
</evidence>
<gene>
    <name evidence="2" type="ORF">Bca52824_027579</name>
</gene>
<evidence type="ECO:0000313" key="2">
    <source>
        <dbReference type="EMBL" id="KAG2307831.1"/>
    </source>
</evidence>
<evidence type="ECO:0000313" key="3">
    <source>
        <dbReference type="Proteomes" id="UP000886595"/>
    </source>
</evidence>
<feature type="region of interest" description="Disordered" evidence="1">
    <location>
        <begin position="1"/>
        <end position="35"/>
    </location>
</feature>
<feature type="compositionally biased region" description="Polar residues" evidence="1">
    <location>
        <begin position="12"/>
        <end position="32"/>
    </location>
</feature>
<dbReference type="Proteomes" id="UP000886595">
    <property type="component" value="Unassembled WGS sequence"/>
</dbReference>
<sequence length="88" mass="9647">MENSHLIGQETVPPSQNESSLQVSGETSLFSQKSDEFLAEEKDVTLNDDDLVSDGDASVSDFDEEEDICNNEDYLQTEDVDALEASNA</sequence>
<accession>A0A8X7VAR3</accession>
<proteinExistence type="predicted"/>
<reference evidence="2 3" key="1">
    <citation type="submission" date="2020-02" db="EMBL/GenBank/DDBJ databases">
        <authorList>
            <person name="Ma Q."/>
            <person name="Huang Y."/>
            <person name="Song X."/>
            <person name="Pei D."/>
        </authorList>
    </citation>
    <scope>NUCLEOTIDE SEQUENCE [LARGE SCALE GENOMIC DNA]</scope>
    <source>
        <strain evidence="2">Sxm20200214</strain>
        <tissue evidence="2">Leaf</tissue>
    </source>
</reference>
<feature type="compositionally biased region" description="Acidic residues" evidence="1">
    <location>
        <begin position="61"/>
        <end position="82"/>
    </location>
</feature>
<comment type="caution">
    <text evidence="2">The sequence shown here is derived from an EMBL/GenBank/DDBJ whole genome shotgun (WGS) entry which is preliminary data.</text>
</comment>